<evidence type="ECO:0000256" key="1">
    <source>
        <dbReference type="SAM" id="Phobius"/>
    </source>
</evidence>
<evidence type="ECO:0000313" key="3">
    <source>
        <dbReference type="Proteomes" id="UP000176700"/>
    </source>
</evidence>
<sequence>MNRKTLFIGVLIALGFIAAVAIMFLRSNSKDVSDVLLPKEDKRFTLEESKAIAEKWIVASSPTYVFDGFGLKLESSYALECISCYRLIFAFQSNHAGYGNRAGKILAQVVTSHMMTIEVENGVVISAVTDGQFDELTGRLLIPQDAYEKF</sequence>
<comment type="caution">
    <text evidence="2">The sequence shown here is derived from an EMBL/GenBank/DDBJ whole genome shotgun (WGS) entry which is preliminary data.</text>
</comment>
<reference evidence="2 3" key="1">
    <citation type="journal article" date="2016" name="Nat. Commun.">
        <title>Thousands of microbial genomes shed light on interconnected biogeochemical processes in an aquifer system.</title>
        <authorList>
            <person name="Anantharaman K."/>
            <person name="Brown C.T."/>
            <person name="Hug L.A."/>
            <person name="Sharon I."/>
            <person name="Castelle C.J."/>
            <person name="Probst A.J."/>
            <person name="Thomas B.C."/>
            <person name="Singh A."/>
            <person name="Wilkins M.J."/>
            <person name="Karaoz U."/>
            <person name="Brodie E.L."/>
            <person name="Williams K.H."/>
            <person name="Hubbard S.S."/>
            <person name="Banfield J.F."/>
        </authorList>
    </citation>
    <scope>NUCLEOTIDE SEQUENCE [LARGE SCALE GENOMIC DNA]</scope>
</reference>
<dbReference type="EMBL" id="MHNI01000003">
    <property type="protein sequence ID" value="OGZ43775.1"/>
    <property type="molecule type" value="Genomic_DNA"/>
</dbReference>
<evidence type="ECO:0000313" key="2">
    <source>
        <dbReference type="EMBL" id="OGZ43775.1"/>
    </source>
</evidence>
<dbReference type="Proteomes" id="UP000176700">
    <property type="component" value="Unassembled WGS sequence"/>
</dbReference>
<organism evidence="2 3">
    <name type="scientific">Candidatus Ryanbacteria bacterium RIFCSPHIGHO2_01_45_13</name>
    <dbReference type="NCBI Taxonomy" id="1802112"/>
    <lineage>
        <taxon>Bacteria</taxon>
        <taxon>Candidatus Ryaniibacteriota</taxon>
    </lineage>
</organism>
<accession>A0A1G2G0A8</accession>
<gene>
    <name evidence="2" type="ORF">A2W41_04780</name>
</gene>
<dbReference type="AlphaFoldDB" id="A0A1G2G0A8"/>
<keyword evidence="1" id="KW-1133">Transmembrane helix</keyword>
<name>A0A1G2G0A8_9BACT</name>
<keyword evidence="1" id="KW-0812">Transmembrane</keyword>
<keyword evidence="1" id="KW-0472">Membrane</keyword>
<feature type="transmembrane region" description="Helical" evidence="1">
    <location>
        <begin position="6"/>
        <end position="25"/>
    </location>
</feature>
<proteinExistence type="predicted"/>
<protein>
    <submittedName>
        <fullName evidence="2">Uncharacterized protein</fullName>
    </submittedName>
</protein>